<dbReference type="Proteomes" id="UP000322165">
    <property type="component" value="Unassembled WGS sequence"/>
</dbReference>
<dbReference type="InterPro" id="IPR034242">
    <property type="entry name" value="MauL"/>
</dbReference>
<dbReference type="SUPFAM" id="SSF49503">
    <property type="entry name" value="Cupredoxins"/>
    <property type="match status" value="1"/>
</dbReference>
<gene>
    <name evidence="1" type="ORF">F0415_01500</name>
</gene>
<dbReference type="CDD" id="cd04221">
    <property type="entry name" value="MauL"/>
    <property type="match status" value="1"/>
</dbReference>
<reference evidence="1 2" key="2">
    <citation type="submission" date="2019-09" db="EMBL/GenBank/DDBJ databases">
        <authorList>
            <person name="Mazur A."/>
        </authorList>
    </citation>
    <scope>NUCLEOTIDE SEQUENCE [LARGE SCALE GENOMIC DNA]</scope>
    <source>
        <strain evidence="1 2">3729k</strain>
    </source>
</reference>
<keyword evidence="2" id="KW-1185">Reference proteome</keyword>
<sequence length="207" mass="22605">MAGPAHAAELLVRVLAEGQPVADAVVSLHGPPRSPPEAPGRAILDQRNSAFEPGVFAIRVGTEVEFPNSDSVQHQVYSFSEARPFELPLYSGTPPDPILFDRPGVVVVGCNIHDWMVGHIVVLDTPYFGKTDADGLVRLEAPAGEYGLRAWHARLSAEQPELGLALDEGHETELVLRLELRPEAPTRRGSERLRMLQDRLRKAGTGR</sequence>
<dbReference type="InterPro" id="IPR008972">
    <property type="entry name" value="Cupredoxin"/>
</dbReference>
<proteinExistence type="predicted"/>
<dbReference type="EMBL" id="VUOD01000001">
    <property type="protein sequence ID" value="KAA2286364.1"/>
    <property type="molecule type" value="Genomic_DNA"/>
</dbReference>
<name>A0A5B2ZGJ7_9GAMM</name>
<accession>A0A5B2ZGJ7</accession>
<protein>
    <submittedName>
        <fullName evidence="1">Methylamine utilization protein</fullName>
    </submittedName>
</protein>
<dbReference type="Gene3D" id="2.60.40.420">
    <property type="entry name" value="Cupredoxins - blue copper proteins"/>
    <property type="match status" value="1"/>
</dbReference>
<evidence type="ECO:0000313" key="2">
    <source>
        <dbReference type="Proteomes" id="UP000322165"/>
    </source>
</evidence>
<dbReference type="AlphaFoldDB" id="A0A5B2ZGJ7"/>
<reference evidence="1 2" key="1">
    <citation type="submission" date="2019-09" db="EMBL/GenBank/DDBJ databases">
        <title>Arenimonas chukotkensis sp. nov., a bacterium isolated from Chukotka hot spring, Arctic region, Russia.</title>
        <authorList>
            <person name="Zayulina K.S."/>
            <person name="Prokofeva M.I."/>
            <person name="Elcheninov A.G."/>
            <person name="Novikov A."/>
            <person name="Kochetkova T.V."/>
            <person name="Kublanov I.V."/>
        </authorList>
    </citation>
    <scope>NUCLEOTIDE SEQUENCE [LARGE SCALE GENOMIC DNA]</scope>
    <source>
        <strain evidence="1 2">3729k</strain>
    </source>
</reference>
<evidence type="ECO:0000313" key="1">
    <source>
        <dbReference type="EMBL" id="KAA2286364.1"/>
    </source>
</evidence>
<comment type="caution">
    <text evidence="1">The sequence shown here is derived from an EMBL/GenBank/DDBJ whole genome shotgun (WGS) entry which is preliminary data.</text>
</comment>
<organism evidence="1 2">
    <name type="scientific">Arenimonas fontis</name>
    <dbReference type="NCBI Taxonomy" id="2608255"/>
    <lineage>
        <taxon>Bacteria</taxon>
        <taxon>Pseudomonadati</taxon>
        <taxon>Pseudomonadota</taxon>
        <taxon>Gammaproteobacteria</taxon>
        <taxon>Lysobacterales</taxon>
        <taxon>Lysobacteraceae</taxon>
        <taxon>Arenimonas</taxon>
    </lineage>
</organism>